<dbReference type="OrthoDB" id="9781757at2"/>
<comment type="similarity">
    <text evidence="1">Belongs to the enoyl-CoA hydratase/isomerase family.</text>
</comment>
<sequence>MRTGLIGAVHPATDLAIAAFAERLARGPRMAHGYIRRNLLAAETESLATILELEALHQIRTAFTENHHEAIEAFAEKREPQFRGS</sequence>
<organism evidence="2 3">
    <name type="scientific">Dankookia rubra</name>
    <dbReference type="NCBI Taxonomy" id="1442381"/>
    <lineage>
        <taxon>Bacteria</taxon>
        <taxon>Pseudomonadati</taxon>
        <taxon>Pseudomonadota</taxon>
        <taxon>Alphaproteobacteria</taxon>
        <taxon>Acetobacterales</taxon>
        <taxon>Roseomonadaceae</taxon>
        <taxon>Dankookia</taxon>
    </lineage>
</organism>
<proteinExistence type="inferred from homology"/>
<dbReference type="Gene3D" id="1.10.12.10">
    <property type="entry name" value="Lyase 2-enoyl-coa Hydratase, Chain A, domain 2"/>
    <property type="match status" value="1"/>
</dbReference>
<evidence type="ECO:0000313" key="2">
    <source>
        <dbReference type="EMBL" id="TDH60114.1"/>
    </source>
</evidence>
<evidence type="ECO:0000256" key="1">
    <source>
        <dbReference type="ARBA" id="ARBA00005254"/>
    </source>
</evidence>
<comment type="caution">
    <text evidence="2">The sequence shown here is derived from an EMBL/GenBank/DDBJ whole genome shotgun (WGS) entry which is preliminary data.</text>
</comment>
<dbReference type="Proteomes" id="UP000295096">
    <property type="component" value="Unassembled WGS sequence"/>
</dbReference>
<evidence type="ECO:0000313" key="3">
    <source>
        <dbReference type="Proteomes" id="UP000295096"/>
    </source>
</evidence>
<gene>
    <name evidence="2" type="ORF">E2C06_23800</name>
</gene>
<keyword evidence="3" id="KW-1185">Reference proteome</keyword>
<dbReference type="AlphaFoldDB" id="A0A4R5QAM3"/>
<protein>
    <recommendedName>
        <fullName evidence="4">Enoyl-CoA hydratase</fullName>
    </recommendedName>
</protein>
<dbReference type="InterPro" id="IPR014748">
    <property type="entry name" value="Enoyl-CoA_hydra_C"/>
</dbReference>
<dbReference type="EMBL" id="SMSJ01000045">
    <property type="protein sequence ID" value="TDH60114.1"/>
    <property type="molecule type" value="Genomic_DNA"/>
</dbReference>
<name>A0A4R5QAM3_9PROT</name>
<dbReference type="InterPro" id="IPR029045">
    <property type="entry name" value="ClpP/crotonase-like_dom_sf"/>
</dbReference>
<dbReference type="SUPFAM" id="SSF52096">
    <property type="entry name" value="ClpP/crotonase"/>
    <property type="match status" value="1"/>
</dbReference>
<evidence type="ECO:0008006" key="4">
    <source>
        <dbReference type="Google" id="ProtNLM"/>
    </source>
</evidence>
<reference evidence="2 3" key="1">
    <citation type="journal article" date="2016" name="J. Microbiol.">
        <title>Dankookia rubra gen. nov., sp. nov., an alphaproteobacterium isolated from sediment of a shallow stream.</title>
        <authorList>
            <person name="Kim W.H."/>
            <person name="Kim D.H."/>
            <person name="Kang K."/>
            <person name="Ahn T.Y."/>
        </authorList>
    </citation>
    <scope>NUCLEOTIDE SEQUENCE [LARGE SCALE GENOMIC DNA]</scope>
    <source>
        <strain evidence="2 3">JCM30602</strain>
    </source>
</reference>
<accession>A0A4R5QAM3</accession>